<accession>A0A0A8Z777</accession>
<reference evidence="1" key="2">
    <citation type="journal article" date="2015" name="Data Brief">
        <title>Shoot transcriptome of the giant reed, Arundo donax.</title>
        <authorList>
            <person name="Barrero R.A."/>
            <person name="Guerrero F.D."/>
            <person name="Moolhuijzen P."/>
            <person name="Goolsby J.A."/>
            <person name="Tidwell J."/>
            <person name="Bellgard S.E."/>
            <person name="Bellgard M.I."/>
        </authorList>
    </citation>
    <scope>NUCLEOTIDE SEQUENCE</scope>
    <source>
        <tissue evidence="1">Shoot tissue taken approximately 20 cm above the soil surface</tissue>
    </source>
</reference>
<evidence type="ECO:0000313" key="1">
    <source>
        <dbReference type="EMBL" id="JAD35274.1"/>
    </source>
</evidence>
<sequence length="32" mass="3846">MWGGWRPARPPAPWPWRGRSFSPRRLRQLLSS</sequence>
<dbReference type="AlphaFoldDB" id="A0A0A8Z777"/>
<proteinExistence type="predicted"/>
<dbReference type="EMBL" id="GBRH01262621">
    <property type="protein sequence ID" value="JAD35274.1"/>
    <property type="molecule type" value="Transcribed_RNA"/>
</dbReference>
<protein>
    <submittedName>
        <fullName evidence="1">Uncharacterized protein</fullName>
    </submittedName>
</protein>
<reference evidence="1" key="1">
    <citation type="submission" date="2014-09" db="EMBL/GenBank/DDBJ databases">
        <authorList>
            <person name="Magalhaes I.L.F."/>
            <person name="Oliveira U."/>
            <person name="Santos F.R."/>
            <person name="Vidigal T.H.D.A."/>
            <person name="Brescovit A.D."/>
            <person name="Santos A.J."/>
        </authorList>
    </citation>
    <scope>NUCLEOTIDE SEQUENCE</scope>
    <source>
        <tissue evidence="1">Shoot tissue taken approximately 20 cm above the soil surface</tissue>
    </source>
</reference>
<name>A0A0A8Z777_ARUDO</name>
<organism evidence="1">
    <name type="scientific">Arundo donax</name>
    <name type="common">Giant reed</name>
    <name type="synonym">Donax arundinaceus</name>
    <dbReference type="NCBI Taxonomy" id="35708"/>
    <lineage>
        <taxon>Eukaryota</taxon>
        <taxon>Viridiplantae</taxon>
        <taxon>Streptophyta</taxon>
        <taxon>Embryophyta</taxon>
        <taxon>Tracheophyta</taxon>
        <taxon>Spermatophyta</taxon>
        <taxon>Magnoliopsida</taxon>
        <taxon>Liliopsida</taxon>
        <taxon>Poales</taxon>
        <taxon>Poaceae</taxon>
        <taxon>PACMAD clade</taxon>
        <taxon>Arundinoideae</taxon>
        <taxon>Arundineae</taxon>
        <taxon>Arundo</taxon>
    </lineage>
</organism>